<sequence length="133" mass="14754">MSTADTYRGRARAAAYLRCYPYDQWRMAVHLHALEEHADRLGHHAPEIFLDNGVSCRAVRPELSLLLARVAVGTIDTVLIPGRWVFSLDDRTADSVMDFVRGCGAEVVELPHHRELSPSPYPALAGYGAQPTL</sequence>
<reference evidence="1 2" key="1">
    <citation type="submission" date="2024-10" db="EMBL/GenBank/DDBJ databases">
        <title>The Natural Products Discovery Center: Release of the First 8490 Sequenced Strains for Exploring Actinobacteria Biosynthetic Diversity.</title>
        <authorList>
            <person name="Kalkreuter E."/>
            <person name="Kautsar S.A."/>
            <person name="Yang D."/>
            <person name="Bader C.D."/>
            <person name="Teijaro C.N."/>
            <person name="Fluegel L."/>
            <person name="Davis C.M."/>
            <person name="Simpson J.R."/>
            <person name="Lauterbach L."/>
            <person name="Steele A.D."/>
            <person name="Gui C."/>
            <person name="Meng S."/>
            <person name="Li G."/>
            <person name="Viehrig K."/>
            <person name="Ye F."/>
            <person name="Su P."/>
            <person name="Kiefer A.F."/>
            <person name="Nichols A."/>
            <person name="Cepeda A.J."/>
            <person name="Yan W."/>
            <person name="Fan B."/>
            <person name="Jiang Y."/>
            <person name="Adhikari A."/>
            <person name="Zheng C.-J."/>
            <person name="Schuster L."/>
            <person name="Cowan T.M."/>
            <person name="Smanski M.J."/>
            <person name="Chevrette M.G."/>
            <person name="De Carvalho L.P.S."/>
            <person name="Shen B."/>
        </authorList>
    </citation>
    <scope>NUCLEOTIDE SEQUENCE [LARGE SCALE GENOMIC DNA]</scope>
    <source>
        <strain evidence="1 2">NPDC053399</strain>
    </source>
</reference>
<proteinExistence type="predicted"/>
<dbReference type="EMBL" id="JBITYG010000002">
    <property type="protein sequence ID" value="MFI9100778.1"/>
    <property type="molecule type" value="Genomic_DNA"/>
</dbReference>
<keyword evidence="2" id="KW-1185">Reference proteome</keyword>
<evidence type="ECO:0000313" key="2">
    <source>
        <dbReference type="Proteomes" id="UP001614394"/>
    </source>
</evidence>
<gene>
    <name evidence="1" type="ORF">ACIGXA_09635</name>
</gene>
<protein>
    <recommendedName>
        <fullName evidence="3">Resolvase/invertase-type recombinase catalytic domain-containing protein</fullName>
    </recommendedName>
</protein>
<dbReference type="InterPro" id="IPR036162">
    <property type="entry name" value="Resolvase-like_N_sf"/>
</dbReference>
<name>A0ABW8C2X2_9ACTN</name>
<dbReference type="RefSeq" id="WP_399646387.1">
    <property type="nucleotide sequence ID" value="NZ_JBITYG010000002.1"/>
</dbReference>
<comment type="caution">
    <text evidence="1">The sequence shown here is derived from an EMBL/GenBank/DDBJ whole genome shotgun (WGS) entry which is preliminary data.</text>
</comment>
<accession>A0ABW8C2X2</accession>
<organism evidence="1 2">
    <name type="scientific">Streptomyces fildesensis</name>
    <dbReference type="NCBI Taxonomy" id="375757"/>
    <lineage>
        <taxon>Bacteria</taxon>
        <taxon>Bacillati</taxon>
        <taxon>Actinomycetota</taxon>
        <taxon>Actinomycetes</taxon>
        <taxon>Kitasatosporales</taxon>
        <taxon>Streptomycetaceae</taxon>
        <taxon>Streptomyces</taxon>
    </lineage>
</organism>
<dbReference type="Proteomes" id="UP001614394">
    <property type="component" value="Unassembled WGS sequence"/>
</dbReference>
<evidence type="ECO:0008006" key="3">
    <source>
        <dbReference type="Google" id="ProtNLM"/>
    </source>
</evidence>
<dbReference type="Gene3D" id="3.40.50.1390">
    <property type="entry name" value="Resolvase, N-terminal catalytic domain"/>
    <property type="match status" value="1"/>
</dbReference>
<evidence type="ECO:0000313" key="1">
    <source>
        <dbReference type="EMBL" id="MFI9100778.1"/>
    </source>
</evidence>